<keyword evidence="2" id="KW-1185">Reference proteome</keyword>
<dbReference type="AlphaFoldDB" id="G9ELX9"/>
<proteinExistence type="predicted"/>
<evidence type="ECO:0000313" key="1">
    <source>
        <dbReference type="EMBL" id="EHL31579.1"/>
    </source>
</evidence>
<dbReference type="Proteomes" id="UP000002770">
    <property type="component" value="Unassembled WGS sequence"/>
</dbReference>
<accession>G9ELX9</accession>
<dbReference type="HOGENOM" id="CLU_3345249_0_0_6"/>
<dbReference type="EMBL" id="JH413811">
    <property type="protein sequence ID" value="EHL31579.1"/>
    <property type="molecule type" value="Genomic_DNA"/>
</dbReference>
<sequence length="37" mass="4390">MKVERCIKKLSHSEKKKIIAEPLNFLARVMPDHQNEQ</sequence>
<dbReference type="InParanoid" id="G9ELX9"/>
<protein>
    <submittedName>
        <fullName evidence="1">Uncharacterized protein</fullName>
    </submittedName>
</protein>
<evidence type="ECO:0000313" key="2">
    <source>
        <dbReference type="Proteomes" id="UP000002770"/>
    </source>
</evidence>
<organism evidence="1 2">
    <name type="scientific">Legionella drancourtii LLAP12</name>
    <dbReference type="NCBI Taxonomy" id="658187"/>
    <lineage>
        <taxon>Bacteria</taxon>
        <taxon>Pseudomonadati</taxon>
        <taxon>Pseudomonadota</taxon>
        <taxon>Gammaproteobacteria</taxon>
        <taxon>Legionellales</taxon>
        <taxon>Legionellaceae</taxon>
        <taxon>Legionella</taxon>
    </lineage>
</organism>
<reference evidence="1 2" key="1">
    <citation type="journal article" date="2011" name="BMC Genomics">
        <title>Insight into cross-talk between intra-amoebal pathogens.</title>
        <authorList>
            <person name="Gimenez G."/>
            <person name="Bertelli C."/>
            <person name="Moliner C."/>
            <person name="Robert C."/>
            <person name="Raoult D."/>
            <person name="Fournier P.E."/>
            <person name="Greub G."/>
        </authorList>
    </citation>
    <scope>NUCLEOTIDE SEQUENCE [LARGE SCALE GENOMIC DNA]</scope>
    <source>
        <strain evidence="1 2">LLAP12</strain>
    </source>
</reference>
<name>G9ELX9_9GAMM</name>
<gene>
    <name evidence="1" type="ORF">LDG_6240</name>
</gene>